<dbReference type="EMBL" id="CP000159">
    <property type="protein sequence ID" value="ABC45041.1"/>
    <property type="molecule type" value="Genomic_DNA"/>
</dbReference>
<dbReference type="GO" id="GO:0046872">
    <property type="term" value="F:metal ion binding"/>
    <property type="evidence" value="ECO:0007669"/>
    <property type="project" value="UniProtKB-KW"/>
</dbReference>
<dbReference type="PANTHER" id="PTHR30454:SF0">
    <property type="entry name" value="4-HYDROXY-3-METHYLBUT-2-EN-1-YL DIPHOSPHATE SYNTHASE (FERREDOXIN), CHLOROPLASTIC"/>
    <property type="match status" value="1"/>
</dbReference>
<dbReference type="GO" id="GO:0016114">
    <property type="term" value="P:terpenoid biosynthetic process"/>
    <property type="evidence" value="ECO:0007669"/>
    <property type="project" value="InterPro"/>
</dbReference>
<comment type="pathway">
    <text evidence="7">Isoprenoid biosynthesis; isopentenyl diphosphate biosynthesis via DXP pathway; isopentenyl diphosphate from 1-deoxy-D-xylulose 5-phosphate: step 5/6.</text>
</comment>
<evidence type="ECO:0000256" key="8">
    <source>
        <dbReference type="SAM" id="MobiDB-lite"/>
    </source>
</evidence>
<dbReference type="OrthoDB" id="9803214at2"/>
<evidence type="ECO:0000256" key="1">
    <source>
        <dbReference type="ARBA" id="ARBA00022485"/>
    </source>
</evidence>
<protein>
    <recommendedName>
        <fullName evidence="7">4-hydroxy-3-methylbut-2-en-1-yl diphosphate synthase (flavodoxin)</fullName>
        <ecNumber evidence="7">1.17.7.3</ecNumber>
    </recommendedName>
    <alternativeName>
        <fullName evidence="7">1-hydroxy-2-methyl-2-(E)-butenyl 4-diphosphate synthase</fullName>
    </alternativeName>
</protein>
<feature type="domain" description="IspG C-terminal" evidence="10">
    <location>
        <begin position="321"/>
        <end position="410"/>
    </location>
</feature>
<feature type="region of interest" description="Disordered" evidence="8">
    <location>
        <begin position="1"/>
        <end position="80"/>
    </location>
</feature>
<feature type="domain" description="IspG TIM-barrel" evidence="9">
    <location>
        <begin position="68"/>
        <end position="306"/>
    </location>
</feature>
<comment type="function">
    <text evidence="7">Converts 2C-methyl-D-erythritol 2,4-cyclodiphosphate (ME-2,4cPP) into 1-hydroxy-2-methyl-2-(E)-butenyl 4-diphosphate.</text>
</comment>
<dbReference type="GO" id="GO:0051539">
    <property type="term" value="F:4 iron, 4 sulfur cluster binding"/>
    <property type="evidence" value="ECO:0007669"/>
    <property type="project" value="UniProtKB-UniRule"/>
</dbReference>
<evidence type="ECO:0000256" key="4">
    <source>
        <dbReference type="ARBA" id="ARBA00023004"/>
    </source>
</evidence>
<evidence type="ECO:0000259" key="9">
    <source>
        <dbReference type="Pfam" id="PF04551"/>
    </source>
</evidence>
<dbReference type="EnsemblBacteria" id="ABC45041">
    <property type="protein sequence ID" value="ABC45041"/>
    <property type="gene ID" value="SRU_0682"/>
</dbReference>
<dbReference type="HOGENOM" id="CLU_042258_0_0_10"/>
<feature type="compositionally biased region" description="Acidic residues" evidence="8">
    <location>
        <begin position="411"/>
        <end position="423"/>
    </location>
</feature>
<dbReference type="GO" id="GO:0141197">
    <property type="term" value="F:4-hydroxy-3-methylbut-2-enyl-diphosphate synthase activity (flavodoxin)"/>
    <property type="evidence" value="ECO:0007669"/>
    <property type="project" value="UniProtKB-EC"/>
</dbReference>
<dbReference type="STRING" id="309807.SRU_0682"/>
<reference evidence="11 12" key="1">
    <citation type="journal article" date="2005" name="Proc. Natl. Acad. Sci. U.S.A.">
        <title>The genome of Salinibacter ruber: convergence and gene exchange among hyperhalophilic bacteria and archaea.</title>
        <authorList>
            <person name="Mongodin E.F."/>
            <person name="Nelson K.E."/>
            <person name="Daugherty S."/>
            <person name="Deboy R.T."/>
            <person name="Wister J."/>
            <person name="Khouri H."/>
            <person name="Weidman J."/>
            <person name="Walsh D.A."/>
            <person name="Papke R.T."/>
            <person name="Sanchez Perez G."/>
            <person name="Sharma A.K."/>
            <person name="Nesbo C.L."/>
            <person name="MacLeod D."/>
            <person name="Bapteste E."/>
            <person name="Doolittle W.F."/>
            <person name="Charlebois R.L."/>
            <person name="Legault B."/>
            <person name="Rodriguez-Valera F."/>
        </authorList>
    </citation>
    <scope>NUCLEOTIDE SEQUENCE [LARGE SCALE GENOMIC DNA]</scope>
    <source>
        <strain evidence="12">DSM 13855 / CECT 5946 / M31</strain>
    </source>
</reference>
<comment type="similarity">
    <text evidence="7">Belongs to the IspG family.</text>
</comment>
<dbReference type="AlphaFoldDB" id="Q2S4R1"/>
<dbReference type="eggNOG" id="COG0821">
    <property type="taxonomic scope" value="Bacteria"/>
</dbReference>
<dbReference type="UniPathway" id="UPA00056">
    <property type="reaction ID" value="UER00096"/>
</dbReference>
<feature type="compositionally biased region" description="Low complexity" evidence="8">
    <location>
        <begin position="424"/>
        <end position="436"/>
    </location>
</feature>
<organism evidence="11 12">
    <name type="scientific">Salinibacter ruber (strain DSM 13855 / M31)</name>
    <dbReference type="NCBI Taxonomy" id="309807"/>
    <lineage>
        <taxon>Bacteria</taxon>
        <taxon>Pseudomonadati</taxon>
        <taxon>Rhodothermota</taxon>
        <taxon>Rhodothermia</taxon>
        <taxon>Rhodothermales</taxon>
        <taxon>Salinibacteraceae</taxon>
        <taxon>Salinibacter</taxon>
    </lineage>
</organism>
<sequence>MRRRSGPCTRPASRDGPEARDAPHAPVVGPRHGGPPRTWNPLLLSLPSHPLSSLSSPRSMERPRRSSRPVQVGDVQIGGGAPISVQTMTVSKTHEVETTLEEIERVADAGADIVRVAVPRPEDADALEDIVQGAPVPVVADIHFNYQYALKAIEAGIHKVRINPGNIGKREWEREVLEAAKEAGVPIRIGVNSGSLEEDILDKHGYPKPQALFESAMRHVEVCRRNDFEDIVISVKHSDPYMMIQAYRKVAEETDYPLHLGVTESGSLDTGTVKSSIGIGSLLADGIGDTIRVSLAADPVEEVKVGHRILKSLGIGRPGVNIIACPTCGRLVGDLFSVVEEVEEAVAEKSFDKNLDVALMGCAVNGPGEAEGADLGVSLGRGRAHFFKHGEVVDTVPEDEIVDTVLEAIENWDEEDESGDEDPAAGATGDGAPTGDEAADEDAAEATGVTKPDLPTS</sequence>
<evidence type="ECO:0000313" key="11">
    <source>
        <dbReference type="EMBL" id="ABC45041.1"/>
    </source>
</evidence>
<dbReference type="GO" id="GO:0019288">
    <property type="term" value="P:isopentenyl diphosphate biosynthetic process, methylerythritol 4-phosphate pathway"/>
    <property type="evidence" value="ECO:0007669"/>
    <property type="project" value="UniProtKB-UniRule"/>
</dbReference>
<dbReference type="Pfam" id="PF26540">
    <property type="entry name" value="GcpE_C"/>
    <property type="match status" value="1"/>
</dbReference>
<evidence type="ECO:0000256" key="5">
    <source>
        <dbReference type="ARBA" id="ARBA00023014"/>
    </source>
</evidence>
<dbReference type="Proteomes" id="UP000008674">
    <property type="component" value="Chromosome"/>
</dbReference>
<keyword evidence="4 7" id="KW-0408">Iron</keyword>
<dbReference type="EC" id="1.17.7.3" evidence="7"/>
<evidence type="ECO:0000256" key="7">
    <source>
        <dbReference type="HAMAP-Rule" id="MF_00159"/>
    </source>
</evidence>
<feature type="compositionally biased region" description="Low complexity" evidence="8">
    <location>
        <begin position="24"/>
        <end position="58"/>
    </location>
</feature>
<dbReference type="PANTHER" id="PTHR30454">
    <property type="entry name" value="4-HYDROXY-3-METHYLBUT-2-EN-1-YL DIPHOSPHATE SYNTHASE"/>
    <property type="match status" value="1"/>
</dbReference>
<keyword evidence="1 7" id="KW-0004">4Fe-4S</keyword>
<keyword evidence="2 7" id="KW-0479">Metal-binding</keyword>
<feature type="binding site" evidence="7">
    <location>
        <position position="325"/>
    </location>
    <ligand>
        <name>[4Fe-4S] cluster</name>
        <dbReference type="ChEBI" id="CHEBI:49883"/>
    </ligand>
</feature>
<dbReference type="InterPro" id="IPR058578">
    <property type="entry name" value="IspG_TIM"/>
</dbReference>
<evidence type="ECO:0000259" key="10">
    <source>
        <dbReference type="Pfam" id="PF26540"/>
    </source>
</evidence>
<keyword evidence="3 7" id="KW-0560">Oxidoreductase</keyword>
<feature type="binding site" evidence="7">
    <location>
        <position position="328"/>
    </location>
    <ligand>
        <name>[4Fe-4S] cluster</name>
        <dbReference type="ChEBI" id="CHEBI:49883"/>
    </ligand>
</feature>
<dbReference type="HAMAP" id="MF_00159">
    <property type="entry name" value="IspG"/>
    <property type="match status" value="1"/>
</dbReference>
<dbReference type="NCBIfam" id="TIGR00612">
    <property type="entry name" value="ispG_gcpE"/>
    <property type="match status" value="1"/>
</dbReference>
<dbReference type="PATRIC" id="fig|309807.25.peg.701"/>
<dbReference type="SUPFAM" id="SSF51717">
    <property type="entry name" value="Dihydropteroate synthetase-like"/>
    <property type="match status" value="1"/>
</dbReference>
<dbReference type="SUPFAM" id="SSF56014">
    <property type="entry name" value="Nitrite and sulphite reductase 4Fe-4S domain-like"/>
    <property type="match status" value="1"/>
</dbReference>
<dbReference type="Gene3D" id="3.20.20.20">
    <property type="entry name" value="Dihydropteroate synthase-like"/>
    <property type="match status" value="1"/>
</dbReference>
<comment type="cofactor">
    <cofactor evidence="7">
        <name>[4Fe-4S] cluster</name>
        <dbReference type="ChEBI" id="CHEBI:49883"/>
    </cofactor>
    <text evidence="7">Binds 1 [4Fe-4S] cluster.</text>
</comment>
<dbReference type="GO" id="GO:0046429">
    <property type="term" value="F:4-hydroxy-3-methylbut-2-en-1-yl diphosphate synthase activity (ferredoxin)"/>
    <property type="evidence" value="ECO:0007669"/>
    <property type="project" value="UniProtKB-UniRule"/>
</dbReference>
<dbReference type="InterPro" id="IPR058579">
    <property type="entry name" value="IspG_C"/>
</dbReference>
<dbReference type="KEGG" id="sru:SRU_0682"/>
<accession>Q2S4R1</accession>
<keyword evidence="6 7" id="KW-0414">Isoprene biosynthesis</keyword>
<feature type="binding site" evidence="7">
    <location>
        <position position="362"/>
    </location>
    <ligand>
        <name>[4Fe-4S] cluster</name>
        <dbReference type="ChEBI" id="CHEBI:49883"/>
    </ligand>
</feature>
<dbReference type="Gene3D" id="3.30.413.10">
    <property type="entry name" value="Sulfite Reductase Hemoprotein, domain 1"/>
    <property type="match status" value="1"/>
</dbReference>
<name>Q2S4R1_SALRD</name>
<evidence type="ECO:0000256" key="3">
    <source>
        <dbReference type="ARBA" id="ARBA00023002"/>
    </source>
</evidence>
<feature type="binding site" evidence="7">
    <location>
        <position position="369"/>
    </location>
    <ligand>
        <name>[4Fe-4S] cluster</name>
        <dbReference type="ChEBI" id="CHEBI:49883"/>
    </ligand>
</feature>
<gene>
    <name evidence="7 11" type="primary">ispG</name>
    <name evidence="11" type="ordered locus">SRU_0682</name>
</gene>
<keyword evidence="12" id="KW-1185">Reference proteome</keyword>
<evidence type="ECO:0000256" key="6">
    <source>
        <dbReference type="ARBA" id="ARBA00023229"/>
    </source>
</evidence>
<dbReference type="InterPro" id="IPR045854">
    <property type="entry name" value="NO2/SO3_Rdtase_4Fe4S_sf"/>
</dbReference>
<dbReference type="Pfam" id="PF04551">
    <property type="entry name" value="GcpE"/>
    <property type="match status" value="1"/>
</dbReference>
<dbReference type="FunFam" id="3.20.20.20:FF:000001">
    <property type="entry name" value="4-hydroxy-3-methylbut-2-en-1-yl diphosphate synthase (flavodoxin)"/>
    <property type="match status" value="1"/>
</dbReference>
<comment type="catalytic activity">
    <reaction evidence="7">
        <text>(2E)-4-hydroxy-3-methylbut-2-enyl diphosphate + oxidized [flavodoxin] + H2O + 2 H(+) = 2-C-methyl-D-erythritol 2,4-cyclic diphosphate + reduced [flavodoxin]</text>
        <dbReference type="Rhea" id="RHEA:43604"/>
        <dbReference type="Rhea" id="RHEA-COMP:10622"/>
        <dbReference type="Rhea" id="RHEA-COMP:10623"/>
        <dbReference type="ChEBI" id="CHEBI:15377"/>
        <dbReference type="ChEBI" id="CHEBI:15378"/>
        <dbReference type="ChEBI" id="CHEBI:57618"/>
        <dbReference type="ChEBI" id="CHEBI:58210"/>
        <dbReference type="ChEBI" id="CHEBI:58483"/>
        <dbReference type="ChEBI" id="CHEBI:128753"/>
        <dbReference type="EC" id="1.17.7.3"/>
    </reaction>
</comment>
<evidence type="ECO:0000313" key="12">
    <source>
        <dbReference type="Proteomes" id="UP000008674"/>
    </source>
</evidence>
<dbReference type="NCBIfam" id="NF001540">
    <property type="entry name" value="PRK00366.1"/>
    <property type="match status" value="1"/>
</dbReference>
<feature type="region of interest" description="Disordered" evidence="8">
    <location>
        <begin position="411"/>
        <end position="457"/>
    </location>
</feature>
<proteinExistence type="inferred from homology"/>
<dbReference type="InterPro" id="IPR004588">
    <property type="entry name" value="IspG_bac-typ"/>
</dbReference>
<dbReference type="InterPro" id="IPR011005">
    <property type="entry name" value="Dihydropteroate_synth-like_sf"/>
</dbReference>
<feature type="compositionally biased region" description="Basic and acidic residues" evidence="8">
    <location>
        <begin position="12"/>
        <end position="23"/>
    </location>
</feature>
<evidence type="ECO:0000256" key="2">
    <source>
        <dbReference type="ARBA" id="ARBA00022723"/>
    </source>
</evidence>
<keyword evidence="5 7" id="KW-0411">Iron-sulfur</keyword>